<feature type="compositionally biased region" description="Basic residues" evidence="7">
    <location>
        <begin position="260"/>
        <end position="275"/>
    </location>
</feature>
<keyword evidence="5" id="KW-0508">mRNA splicing</keyword>
<feature type="compositionally biased region" description="Basic and acidic residues" evidence="7">
    <location>
        <begin position="362"/>
        <end position="371"/>
    </location>
</feature>
<feature type="region of interest" description="Disordered" evidence="7">
    <location>
        <begin position="31"/>
        <end position="55"/>
    </location>
</feature>
<feature type="compositionally biased region" description="Basic and acidic residues" evidence="7">
    <location>
        <begin position="564"/>
        <end position="584"/>
    </location>
</feature>
<gene>
    <name evidence="9" type="ORF">KSP40_PGU003964</name>
</gene>
<feature type="compositionally biased region" description="Basic and acidic residues" evidence="7">
    <location>
        <begin position="300"/>
        <end position="320"/>
    </location>
</feature>
<evidence type="ECO:0000256" key="5">
    <source>
        <dbReference type="ARBA" id="ARBA00023187"/>
    </source>
</evidence>
<sequence>MYNGIGLQTPRGSGTNGYIQSNKFFVRPKSGRVDTSAAAGVPSPFSTPEGTGGVRKANKDILEHDRKRQIQLRLLVLQETLADQGYTDAEISEEIEKAKKAFDAELPASDSTASGRPPLSKRFSDTQSHQIAARKEKQIETIRAALRIGEEKKDNNKPNKNGIRDSEHDSVHSDPESNSIEGEKKKDFEKEKNPKSIKKENEYETDSNSDSLPLVRKKKGKQLKEDRELENVRKTKIHEKKNVRDYSDESGSETDENNNIKRKISEKNTNPKRYHVSNDSDRDDGKEKISKDTTKHHKYVKSDSEKRKVEEKRKRRHDSDSDSDEYSSDTDDDKKHTKKKTIEGSMRNKRRHETDDENSDSDDGKVKETKKNMQHHSDKRHPENKKTTKANRIKKEGLETDDESTDSGVGKKEPTIKNVRHYGARRKADSDSDVSESSYSSDYSCSSSDKSTDHSKEKGGKKVVREVSRYAKEDGRSNKVDYSKRSEKNDYLQSARGVGHYANEDGRSKKVDYSKRSEKDDYLQSARGISRYSNEDGRSKKLDHSKRNEKDDYVQSAKGTSHYVNEDDRSRKLDYSKRNEKDDYLQSARDTNSIRGHHKQETGKERYSHDDDMHADVSNMQYDEKRTERVNRTYDGNHKFGEVDVEKYRFSSKPLEKLGLSAKFEEDKLGSRKVVTDGDRSLGKLSQELIVEDRYGSRIHMHPKHDHETDRKHRNVDRHSSKDKINVDIHERRTFAEDEDRKRKRSDNKQTLEDLYPIDKYGRRRRSNSEDKQDYDERKLTKYDDKQAQKDSFSEGRHLSRAHDSKEPIHEDKNTIRRHHEDDQSYGDSKRRRHGESQYYSRSGRNERDPTEDRGHHRLR</sequence>
<evidence type="ECO:0000256" key="3">
    <source>
        <dbReference type="ARBA" id="ARBA00022664"/>
    </source>
</evidence>
<dbReference type="Pfam" id="PF08312">
    <property type="entry name" value="cwf21"/>
    <property type="match status" value="1"/>
</dbReference>
<evidence type="ECO:0000256" key="1">
    <source>
        <dbReference type="ARBA" id="ARBA00004123"/>
    </source>
</evidence>
<feature type="compositionally biased region" description="Basic and acidic residues" evidence="7">
    <location>
        <begin position="222"/>
        <end position="233"/>
    </location>
</feature>
<keyword evidence="4" id="KW-0747">Spliceosome</keyword>
<keyword evidence="6" id="KW-0539">Nucleus</keyword>
<evidence type="ECO:0000256" key="2">
    <source>
        <dbReference type="ARBA" id="ARBA00005954"/>
    </source>
</evidence>
<proteinExistence type="inferred from homology"/>
<dbReference type="InterPro" id="IPR013170">
    <property type="entry name" value="mRNA_splic_Cwf21_dom"/>
</dbReference>
<feature type="compositionally biased region" description="Acidic residues" evidence="7">
    <location>
        <begin position="321"/>
        <end position="331"/>
    </location>
</feature>
<feature type="compositionally biased region" description="Basic and acidic residues" evidence="7">
    <location>
        <begin position="767"/>
        <end position="823"/>
    </location>
</feature>
<evidence type="ECO:0000259" key="8">
    <source>
        <dbReference type="Pfam" id="PF08312"/>
    </source>
</evidence>
<feature type="compositionally biased region" description="Basic and acidic residues" evidence="7">
    <location>
        <begin position="533"/>
        <end position="553"/>
    </location>
</feature>
<dbReference type="PANTHER" id="PTHR36562">
    <property type="entry name" value="SERINE/ARGININE REPETITIVE MATRIX 2"/>
    <property type="match status" value="1"/>
</dbReference>
<evidence type="ECO:0000256" key="4">
    <source>
        <dbReference type="ARBA" id="ARBA00022728"/>
    </source>
</evidence>
<evidence type="ECO:0000313" key="9">
    <source>
        <dbReference type="EMBL" id="KAK8967020.1"/>
    </source>
</evidence>
<dbReference type="PANTHER" id="PTHR36562:SF5">
    <property type="entry name" value="SERINE_ARGININE REPETITIVE MATRIX 2"/>
    <property type="match status" value="1"/>
</dbReference>
<feature type="compositionally biased region" description="Basic and acidic residues" evidence="7">
    <location>
        <begin position="705"/>
        <end position="752"/>
    </location>
</feature>
<evidence type="ECO:0000256" key="7">
    <source>
        <dbReference type="SAM" id="MobiDB-lite"/>
    </source>
</evidence>
<feature type="compositionally biased region" description="Basic and acidic residues" evidence="7">
    <location>
        <begin position="502"/>
        <end position="522"/>
    </location>
</feature>
<comment type="subcellular location">
    <subcellularLocation>
        <location evidence="1">Nucleus</location>
    </subcellularLocation>
</comment>
<feature type="compositionally biased region" description="Basic and acidic residues" evidence="7">
    <location>
        <begin position="450"/>
        <end position="490"/>
    </location>
</feature>
<dbReference type="Proteomes" id="UP001412067">
    <property type="component" value="Unassembled WGS sequence"/>
</dbReference>
<reference evidence="9 10" key="1">
    <citation type="journal article" date="2022" name="Nat. Plants">
        <title>Genomes of leafy and leafless Platanthera orchids illuminate the evolution of mycoheterotrophy.</title>
        <authorList>
            <person name="Li M.H."/>
            <person name="Liu K.W."/>
            <person name="Li Z."/>
            <person name="Lu H.C."/>
            <person name="Ye Q.L."/>
            <person name="Zhang D."/>
            <person name="Wang J.Y."/>
            <person name="Li Y.F."/>
            <person name="Zhong Z.M."/>
            <person name="Liu X."/>
            <person name="Yu X."/>
            <person name="Liu D.K."/>
            <person name="Tu X.D."/>
            <person name="Liu B."/>
            <person name="Hao Y."/>
            <person name="Liao X.Y."/>
            <person name="Jiang Y.T."/>
            <person name="Sun W.H."/>
            <person name="Chen J."/>
            <person name="Chen Y.Q."/>
            <person name="Ai Y."/>
            <person name="Zhai J.W."/>
            <person name="Wu S.S."/>
            <person name="Zhou Z."/>
            <person name="Hsiao Y.Y."/>
            <person name="Wu W.L."/>
            <person name="Chen Y.Y."/>
            <person name="Lin Y.F."/>
            <person name="Hsu J.L."/>
            <person name="Li C.Y."/>
            <person name="Wang Z.W."/>
            <person name="Zhao X."/>
            <person name="Zhong W.Y."/>
            <person name="Ma X.K."/>
            <person name="Ma L."/>
            <person name="Huang J."/>
            <person name="Chen G.Z."/>
            <person name="Huang M.Z."/>
            <person name="Huang L."/>
            <person name="Peng D.H."/>
            <person name="Luo Y.B."/>
            <person name="Zou S.Q."/>
            <person name="Chen S.P."/>
            <person name="Lan S."/>
            <person name="Tsai W.C."/>
            <person name="Van de Peer Y."/>
            <person name="Liu Z.J."/>
        </authorList>
    </citation>
    <scope>NUCLEOTIDE SEQUENCE [LARGE SCALE GENOMIC DNA]</scope>
    <source>
        <strain evidence="9">Lor288</strain>
    </source>
</reference>
<evidence type="ECO:0000313" key="10">
    <source>
        <dbReference type="Proteomes" id="UP001412067"/>
    </source>
</evidence>
<comment type="similarity">
    <text evidence="2">Belongs to the CWC21 family.</text>
</comment>
<protein>
    <recommendedName>
        <fullName evidence="8">CWF21 domain-containing protein</fullName>
    </recommendedName>
</protein>
<name>A0ABR2MS87_9ASPA</name>
<feature type="compositionally biased region" description="Basic and acidic residues" evidence="7">
    <location>
        <begin position="599"/>
        <end position="615"/>
    </location>
</feature>
<feature type="region of interest" description="Disordered" evidence="7">
    <location>
        <begin position="102"/>
        <end position="630"/>
    </location>
</feature>
<feature type="compositionally biased region" description="Low complexity" evidence="7">
    <location>
        <begin position="435"/>
        <end position="449"/>
    </location>
</feature>
<keyword evidence="10" id="KW-1185">Reference proteome</keyword>
<feature type="region of interest" description="Disordered" evidence="7">
    <location>
        <begin position="677"/>
        <end position="860"/>
    </location>
</feature>
<evidence type="ECO:0000256" key="6">
    <source>
        <dbReference type="ARBA" id="ARBA00023242"/>
    </source>
</evidence>
<feature type="domain" description="CWF21" evidence="8">
    <location>
        <begin position="62"/>
        <end position="100"/>
    </location>
</feature>
<keyword evidence="3" id="KW-0507">mRNA processing</keyword>
<dbReference type="EMBL" id="JBBWWR010000005">
    <property type="protein sequence ID" value="KAK8967020.1"/>
    <property type="molecule type" value="Genomic_DNA"/>
</dbReference>
<accession>A0ABR2MS87</accession>
<feature type="compositionally biased region" description="Basic and acidic residues" evidence="7">
    <location>
        <begin position="844"/>
        <end position="860"/>
    </location>
</feature>
<comment type="caution">
    <text evidence="9">The sequence shown here is derived from an EMBL/GenBank/DDBJ whole genome shotgun (WGS) entry which is preliminary data.</text>
</comment>
<feature type="compositionally biased region" description="Basic and acidic residues" evidence="7">
    <location>
        <begin position="276"/>
        <end position="293"/>
    </location>
</feature>
<dbReference type="InterPro" id="IPR051372">
    <property type="entry name" value="CWC21"/>
</dbReference>
<feature type="compositionally biased region" description="Basic and acidic residues" evidence="7">
    <location>
        <begin position="148"/>
        <end position="202"/>
    </location>
</feature>
<dbReference type="CDD" id="cd21372">
    <property type="entry name" value="cwf21_CWC21-like"/>
    <property type="match status" value="1"/>
</dbReference>
<organism evidence="9 10">
    <name type="scientific">Platanthera guangdongensis</name>
    <dbReference type="NCBI Taxonomy" id="2320717"/>
    <lineage>
        <taxon>Eukaryota</taxon>
        <taxon>Viridiplantae</taxon>
        <taxon>Streptophyta</taxon>
        <taxon>Embryophyta</taxon>
        <taxon>Tracheophyta</taxon>
        <taxon>Spermatophyta</taxon>
        <taxon>Magnoliopsida</taxon>
        <taxon>Liliopsida</taxon>
        <taxon>Asparagales</taxon>
        <taxon>Orchidaceae</taxon>
        <taxon>Orchidoideae</taxon>
        <taxon>Orchideae</taxon>
        <taxon>Orchidinae</taxon>
        <taxon>Platanthera</taxon>
    </lineage>
</organism>